<keyword evidence="2" id="KW-0328">Glycosyltransferase</keyword>
<dbReference type="InterPro" id="IPR002213">
    <property type="entry name" value="UDP_glucos_trans"/>
</dbReference>
<keyword evidence="4" id="KW-1185">Reference proteome</keyword>
<dbReference type="EMBL" id="LWDE02000022">
    <property type="protein sequence ID" value="KAE8255387.1"/>
    <property type="molecule type" value="Genomic_DNA"/>
</dbReference>
<proteinExistence type="inferred from homology"/>
<dbReference type="CDD" id="cd03784">
    <property type="entry name" value="GT1_Gtf-like"/>
    <property type="match status" value="1"/>
</dbReference>
<dbReference type="PANTHER" id="PTHR48049">
    <property type="entry name" value="GLYCOSYLTRANSFERASE"/>
    <property type="match status" value="1"/>
</dbReference>
<comment type="similarity">
    <text evidence="2">Belongs to the UDP-glycosyltransferase family.</text>
</comment>
<evidence type="ECO:0000313" key="4">
    <source>
        <dbReference type="Proteomes" id="UP000077684"/>
    </source>
</evidence>
<evidence type="ECO:0000256" key="2">
    <source>
        <dbReference type="RuleBase" id="RU003718"/>
    </source>
</evidence>
<dbReference type="Gene3D" id="3.40.50.2000">
    <property type="entry name" value="Glycogen Phosphorylase B"/>
    <property type="match status" value="2"/>
</dbReference>
<dbReference type="InterPro" id="IPR035595">
    <property type="entry name" value="UDP_glycos_trans_CS"/>
</dbReference>
<reference evidence="3" key="2">
    <citation type="journal article" date="2019" name="IMA Fungus">
        <title>Genome sequencing and comparison of five Tilletia species to identify candidate genes for the detection of regulated species infecting wheat.</title>
        <authorList>
            <person name="Nguyen H.D.T."/>
            <person name="Sultana T."/>
            <person name="Kesanakurti P."/>
            <person name="Hambleton S."/>
        </authorList>
    </citation>
    <scope>NUCLEOTIDE SEQUENCE</scope>
    <source>
        <strain evidence="3">DAOMC 236426</strain>
    </source>
</reference>
<dbReference type="Proteomes" id="UP000077684">
    <property type="component" value="Unassembled WGS sequence"/>
</dbReference>
<organism evidence="3 4">
    <name type="scientific">Tilletia controversa</name>
    <name type="common">dwarf bunt fungus</name>
    <dbReference type="NCBI Taxonomy" id="13291"/>
    <lineage>
        <taxon>Eukaryota</taxon>
        <taxon>Fungi</taxon>
        <taxon>Dikarya</taxon>
        <taxon>Basidiomycota</taxon>
        <taxon>Ustilaginomycotina</taxon>
        <taxon>Exobasidiomycetes</taxon>
        <taxon>Tilletiales</taxon>
        <taxon>Tilletiaceae</taxon>
        <taxon>Tilletia</taxon>
    </lineage>
</organism>
<keyword evidence="1 2" id="KW-0808">Transferase</keyword>
<dbReference type="Pfam" id="PF00201">
    <property type="entry name" value="UDPGT"/>
    <property type="match status" value="1"/>
</dbReference>
<reference evidence="3" key="1">
    <citation type="submission" date="2016-04" db="EMBL/GenBank/DDBJ databases">
        <authorList>
            <person name="Nguyen H.D."/>
            <person name="Samba Siva P."/>
            <person name="Cullis J."/>
            <person name="Levesque C.A."/>
            <person name="Hambleton S."/>
        </authorList>
    </citation>
    <scope>NUCLEOTIDE SEQUENCE</scope>
    <source>
        <strain evidence="3">DAOMC 236426</strain>
    </source>
</reference>
<name>A0A8X7N0J2_9BASI</name>
<comment type="caution">
    <text evidence="3">The sequence shown here is derived from an EMBL/GenBank/DDBJ whole genome shotgun (WGS) entry which is preliminary data.</text>
</comment>
<gene>
    <name evidence="3" type="ORF">A4X06_0g445</name>
</gene>
<evidence type="ECO:0008006" key="5">
    <source>
        <dbReference type="Google" id="ProtNLM"/>
    </source>
</evidence>
<dbReference type="PROSITE" id="PS00375">
    <property type="entry name" value="UDPGT"/>
    <property type="match status" value="1"/>
</dbReference>
<dbReference type="AlphaFoldDB" id="A0A8X7N0J2"/>
<dbReference type="GO" id="GO:0035251">
    <property type="term" value="F:UDP-glucosyltransferase activity"/>
    <property type="evidence" value="ECO:0007669"/>
    <property type="project" value="InterPro"/>
</dbReference>
<protein>
    <recommendedName>
        <fullName evidence="5">UDP-glycosyltransferases domain-containing protein</fullName>
    </recommendedName>
</protein>
<evidence type="ECO:0000313" key="3">
    <source>
        <dbReference type="EMBL" id="KAE8255387.1"/>
    </source>
</evidence>
<sequence length="560" mass="62156">MPTVAPTPHVNVPVDKPVHVVFLGGALWGHARSGVHLSVELCIKSPNLAISFVMSPEFVKKARPQFEAILFDQAPNADVAQDVRRRFQFVSVYPPVNYECQQRYANTPGQAVEEAGVAFVAFWRKIHQEPQELPPPSMLIVDLFADYEREQLKSVSDVPIVFFWSSSLSHFAFYYGSKELNALSGPFQETLDTITDIEELEDAQAQAWSSSSKDVVKMGDVPPLYRHEHTCTQIGALAEIGFLMRCASSSAFKKCDAAIITSGSWIEPEARKHIRSYWDTILQKPTYAVNVRVSPKDRADLALSTKRLQALSPPEKEIISFLDNALATYGPESVLYLSFGTAFAPFTTPWQVDIFIDTLVEHRRPFIFSQASVQPIMNPGLEARIKKAQEAGLCGTASWIPQEAVLHHKALGAFVTHGGWNSFCEGIAAATPMIFWPFAVDQPFNAALFSEGEEPAGWQLYETRGPAVAELTPYVFRDGPRKCGVTGETIPVPTGTPEALRAEFERVLIRQAAAGSEELRKRRMRMEVMRQKFIDSTKAGGETDQAMVDLLQPIGCTFAL</sequence>
<dbReference type="InterPro" id="IPR050481">
    <property type="entry name" value="UDP-glycosyltransf_plant"/>
</dbReference>
<evidence type="ECO:0000256" key="1">
    <source>
        <dbReference type="ARBA" id="ARBA00022679"/>
    </source>
</evidence>
<accession>A0A8X7N0J2</accession>
<dbReference type="SUPFAM" id="SSF53756">
    <property type="entry name" value="UDP-Glycosyltransferase/glycogen phosphorylase"/>
    <property type="match status" value="1"/>
</dbReference>
<dbReference type="PANTHER" id="PTHR48049:SF132">
    <property type="entry name" value="GLYCOSYLTRANSFERASE"/>
    <property type="match status" value="1"/>
</dbReference>